<dbReference type="Proteomes" id="UP000186997">
    <property type="component" value="Unassembled WGS sequence"/>
</dbReference>
<proteinExistence type="inferred from homology"/>
<reference evidence="4" key="1">
    <citation type="submission" date="2017-01" db="EMBL/GenBank/DDBJ databases">
        <authorList>
            <person name="Varghese N."/>
            <person name="Submissions S."/>
        </authorList>
    </citation>
    <scope>NUCLEOTIDE SEQUENCE [LARGE SCALE GENOMIC DNA]</scope>
    <source>
        <strain evidence="4">DSM 29591</strain>
    </source>
</reference>
<dbReference type="PANTHER" id="PTHR10625:SF10">
    <property type="entry name" value="HISTONE DEACETYLASE HDAC1"/>
    <property type="match status" value="1"/>
</dbReference>
<dbReference type="PRINTS" id="PR01270">
    <property type="entry name" value="HDASUPER"/>
</dbReference>
<sequence>MSDVMQASLPHATPHARFIGSEIYRHSSYGAWHPLRVPRVSTVMDLARSIGWLPPAQFITSPRAKAAALTGYHTPTYLAALQAAEAAQSVSEQIRLKHNLGTPSNPIFKEMFRRPATAAGASLLAGELLRDGGVIYSPAGGTHHGLPDRANGFCYLNDPVLAIQSLRRNGAQKIAYIDIDAHHPDGVEHAFAYDADTLQISVHEVNRWPRTGALADMGVGQVYNLPVPAGLNDTEMALIRDTLILPLVADFGPDAIVLQCGADAVAEDRQSRLALSNNAHWAIVAALRPLSPRYLVLGGGGYNPWSVGRLWTGVWATLNGYDIPDVLPPASQAILGALTWTSPLRKHHPEAHWITTLRDTPREGPISDAVRTGVQSLAMRRPRWA</sequence>
<dbReference type="GO" id="GO:0004407">
    <property type="term" value="F:histone deacetylase activity"/>
    <property type="evidence" value="ECO:0007669"/>
    <property type="project" value="TreeGrafter"/>
</dbReference>
<dbReference type="InterPro" id="IPR023696">
    <property type="entry name" value="Ureohydrolase_dom_sf"/>
</dbReference>
<dbReference type="InterPro" id="IPR023801">
    <property type="entry name" value="His_deacetylse_dom"/>
</dbReference>
<accession>A0A1R3XJF2</accession>
<gene>
    <name evidence="3" type="ORF">SAMN05421665_3460</name>
</gene>
<dbReference type="OrthoDB" id="9808367at2"/>
<comment type="similarity">
    <text evidence="1">Belongs to the histone deacetylase family.</text>
</comment>
<dbReference type="Pfam" id="PF00850">
    <property type="entry name" value="Hist_deacetyl"/>
    <property type="match status" value="1"/>
</dbReference>
<dbReference type="GO" id="GO:0040029">
    <property type="term" value="P:epigenetic regulation of gene expression"/>
    <property type="evidence" value="ECO:0007669"/>
    <property type="project" value="TreeGrafter"/>
</dbReference>
<keyword evidence="4" id="KW-1185">Reference proteome</keyword>
<evidence type="ECO:0000313" key="4">
    <source>
        <dbReference type="Proteomes" id="UP000186997"/>
    </source>
</evidence>
<dbReference type="AlphaFoldDB" id="A0A1R3XJF2"/>
<organism evidence="3 4">
    <name type="scientific">Yoonia rosea</name>
    <dbReference type="NCBI Taxonomy" id="287098"/>
    <lineage>
        <taxon>Bacteria</taxon>
        <taxon>Pseudomonadati</taxon>
        <taxon>Pseudomonadota</taxon>
        <taxon>Alphaproteobacteria</taxon>
        <taxon>Rhodobacterales</taxon>
        <taxon>Paracoccaceae</taxon>
        <taxon>Yoonia</taxon>
    </lineage>
</organism>
<dbReference type="Gene3D" id="3.40.800.20">
    <property type="entry name" value="Histone deacetylase domain"/>
    <property type="match status" value="1"/>
</dbReference>
<dbReference type="InterPro" id="IPR000286">
    <property type="entry name" value="HDACs"/>
</dbReference>
<evidence type="ECO:0000256" key="1">
    <source>
        <dbReference type="ARBA" id="ARBA00005947"/>
    </source>
</evidence>
<feature type="domain" description="Histone deacetylase" evidence="2">
    <location>
        <begin position="33"/>
        <end position="318"/>
    </location>
</feature>
<name>A0A1R3XJF2_9RHOB</name>
<protein>
    <submittedName>
        <fullName evidence="3">Acetoin utilization protein AcuC</fullName>
    </submittedName>
</protein>
<evidence type="ECO:0000313" key="3">
    <source>
        <dbReference type="EMBL" id="SIT91734.1"/>
    </source>
</evidence>
<dbReference type="STRING" id="287098.SAMN05421665_3460"/>
<dbReference type="PANTHER" id="PTHR10625">
    <property type="entry name" value="HISTONE DEACETYLASE HDAC1-RELATED"/>
    <property type="match status" value="1"/>
</dbReference>
<dbReference type="EMBL" id="FTPR01000004">
    <property type="protein sequence ID" value="SIT91734.1"/>
    <property type="molecule type" value="Genomic_DNA"/>
</dbReference>
<evidence type="ECO:0000259" key="2">
    <source>
        <dbReference type="Pfam" id="PF00850"/>
    </source>
</evidence>
<dbReference type="InterPro" id="IPR037138">
    <property type="entry name" value="His_deacetylse_dom_sf"/>
</dbReference>
<dbReference type="SUPFAM" id="SSF52768">
    <property type="entry name" value="Arginase/deacetylase"/>
    <property type="match status" value="1"/>
</dbReference>